<dbReference type="InterPro" id="IPR017850">
    <property type="entry name" value="Alkaline_phosphatase_core_sf"/>
</dbReference>
<proteinExistence type="inferred from homology"/>
<dbReference type="SUPFAM" id="SSF53649">
    <property type="entry name" value="Alkaline phosphatase-like"/>
    <property type="match status" value="1"/>
</dbReference>
<dbReference type="PANTHER" id="PTHR42693:SF53">
    <property type="entry name" value="ENDO-4-O-SULFATASE"/>
    <property type="match status" value="1"/>
</dbReference>
<protein>
    <submittedName>
        <fullName evidence="5">Oidioi.mRNA.OKI2018_I69.chr2.g5160.t1.cds</fullName>
    </submittedName>
</protein>
<reference evidence="5 6" key="1">
    <citation type="submission" date="2021-04" db="EMBL/GenBank/DDBJ databases">
        <authorList>
            <person name="Bliznina A."/>
        </authorList>
    </citation>
    <scope>NUCLEOTIDE SEQUENCE [LARGE SCALE GENOMIC DNA]</scope>
</reference>
<dbReference type="InterPro" id="IPR050738">
    <property type="entry name" value="Sulfatase"/>
</dbReference>
<dbReference type="Gene3D" id="3.40.720.10">
    <property type="entry name" value="Alkaline Phosphatase, subunit A"/>
    <property type="match status" value="1"/>
</dbReference>
<organism evidence="5 6">
    <name type="scientific">Oikopleura dioica</name>
    <name type="common">Tunicate</name>
    <dbReference type="NCBI Taxonomy" id="34765"/>
    <lineage>
        <taxon>Eukaryota</taxon>
        <taxon>Metazoa</taxon>
        <taxon>Chordata</taxon>
        <taxon>Tunicata</taxon>
        <taxon>Appendicularia</taxon>
        <taxon>Copelata</taxon>
        <taxon>Oikopleuridae</taxon>
        <taxon>Oikopleura</taxon>
    </lineage>
</organism>
<keyword evidence="6" id="KW-1185">Reference proteome</keyword>
<evidence type="ECO:0000313" key="6">
    <source>
        <dbReference type="Proteomes" id="UP001158576"/>
    </source>
</evidence>
<evidence type="ECO:0000256" key="3">
    <source>
        <dbReference type="ARBA" id="ARBA00022801"/>
    </source>
</evidence>
<name>A0ABN7T2W2_OIKDI</name>
<sequence length="547" mass="62973">MKLAKYFSIFSQIFADERKRPNVILLLADDFGVGDFQVNQAKAKVPTPNIDRLGTEGVNFKDAHSGSSRCSPSRYMLLTGRYSLKDSKERIIKPGREPHLGLMFKKAGYTTGVFGKTQPFQTMLRNDIQSEDHIRWKKLNEWKKTYANGEKFNDRFDEKRLFFRPGNYTFMLSEIDHGFDYSFSAESPCCSPNGYFENGKQVEPFTEWAIQRFFPEGGPTQRELDTGIKFWKGAYVAAPWPKEETYGERFTNNYPRSMIAQPNFDSRTKDLTISTKLNEFIKANADSEKPFFAYYGMRFGHGPFNSQEKFRNTTEVGIVGEMIAEADEMVGKLFKALEESNQINNTLIVLMSDNGAGTNYEPVNEALYGHTQNAIDLTNGDHGVQNVRLKGGKGTNWEGGHRMPFMWWYPKGFPARTIEDKIVSYVDVYRTLSDLVEYKPKCNEGPDSRSLFPLLTGASDKIDGPEEIMTHAVHFAPQAIRWRKWKLMPKSKEFYKIECDPAEENNLWDKEWAQQMIQRWGAKLESNIARIDEREEKTNYGQLEICI</sequence>
<keyword evidence="3" id="KW-0378">Hydrolase</keyword>
<feature type="domain" description="Sulfatase N-terminal" evidence="4">
    <location>
        <begin position="21"/>
        <end position="118"/>
    </location>
</feature>
<dbReference type="Pfam" id="PF00884">
    <property type="entry name" value="Sulfatase"/>
    <property type="match status" value="2"/>
</dbReference>
<gene>
    <name evidence="5" type="ORF">OKIOD_LOCUS13925</name>
</gene>
<evidence type="ECO:0000259" key="4">
    <source>
        <dbReference type="Pfam" id="PF00884"/>
    </source>
</evidence>
<evidence type="ECO:0000313" key="5">
    <source>
        <dbReference type="EMBL" id="CAG5110798.1"/>
    </source>
</evidence>
<dbReference type="InterPro" id="IPR000917">
    <property type="entry name" value="Sulfatase_N"/>
</dbReference>
<dbReference type="Proteomes" id="UP001158576">
    <property type="component" value="Chromosome 2"/>
</dbReference>
<comment type="cofactor">
    <cofactor evidence="1">
        <name>Ca(2+)</name>
        <dbReference type="ChEBI" id="CHEBI:29108"/>
    </cofactor>
</comment>
<comment type="similarity">
    <text evidence="2">Belongs to the sulfatase family.</text>
</comment>
<evidence type="ECO:0000256" key="1">
    <source>
        <dbReference type="ARBA" id="ARBA00001913"/>
    </source>
</evidence>
<dbReference type="EMBL" id="OU015567">
    <property type="protein sequence ID" value="CAG5110798.1"/>
    <property type="molecule type" value="Genomic_DNA"/>
</dbReference>
<evidence type="ECO:0000256" key="2">
    <source>
        <dbReference type="ARBA" id="ARBA00008779"/>
    </source>
</evidence>
<feature type="domain" description="Sulfatase N-terminal" evidence="4">
    <location>
        <begin position="243"/>
        <end position="436"/>
    </location>
</feature>
<accession>A0ABN7T2W2</accession>
<dbReference type="PANTHER" id="PTHR42693">
    <property type="entry name" value="ARYLSULFATASE FAMILY MEMBER"/>
    <property type="match status" value="1"/>
</dbReference>